<gene>
    <name evidence="1" type="ORF">I595_3719</name>
</gene>
<evidence type="ECO:0000313" key="2">
    <source>
        <dbReference type="Proteomes" id="UP000050280"/>
    </source>
</evidence>
<keyword evidence="2" id="KW-1185">Reference proteome</keyword>
<protein>
    <submittedName>
        <fullName evidence="1">Uncharacterized protein</fullName>
    </submittedName>
</protein>
<dbReference type="RefSeq" id="WP_054560641.1">
    <property type="nucleotide sequence ID" value="NZ_LDJX01000015.1"/>
</dbReference>
<organism evidence="1 2">
    <name type="scientific">Croceitalea dokdonensis DOKDO 023</name>
    <dbReference type="NCBI Taxonomy" id="1300341"/>
    <lineage>
        <taxon>Bacteria</taxon>
        <taxon>Pseudomonadati</taxon>
        <taxon>Bacteroidota</taxon>
        <taxon>Flavobacteriia</taxon>
        <taxon>Flavobacteriales</taxon>
        <taxon>Flavobacteriaceae</taxon>
        <taxon>Croceitalea</taxon>
    </lineage>
</organism>
<dbReference type="EMBL" id="LDJX01000015">
    <property type="protein sequence ID" value="KPM30181.1"/>
    <property type="molecule type" value="Genomic_DNA"/>
</dbReference>
<name>A0A0P7A1A3_9FLAO</name>
<dbReference type="Proteomes" id="UP000050280">
    <property type="component" value="Unassembled WGS sequence"/>
</dbReference>
<accession>A0A0P7A1A3</accession>
<dbReference type="AlphaFoldDB" id="A0A0P7A1A3"/>
<sequence>MENWNKITQHLYTNIQPEKGSLYTCIIDNNSENYLGCSWIELEMNGFDYLDPFYGEQKSNSNFKTQIELEYAKFPKIYALKDLENLTFENSKDIFGSFSNSIDITVSNMKFGKINDGKIECEMEYSLSNSDSYGMMDGTKEEHLSSSAIIRLNLDIKEPILFIDKSEDITEYSKKLNKELFEIDEISSVINPTSSSDNLNQYNVPLKKNLC</sequence>
<evidence type="ECO:0000313" key="1">
    <source>
        <dbReference type="EMBL" id="KPM30181.1"/>
    </source>
</evidence>
<reference evidence="1 2" key="1">
    <citation type="submission" date="2015-09" db="EMBL/GenBank/DDBJ databases">
        <title>Genome sequence of the marine flavobacterium Croceitalea dokdonensis DOKDO 023 that contains proton- and sodium-pumping rhodopsins.</title>
        <authorList>
            <person name="Kwon S.-K."/>
            <person name="Lee H.K."/>
            <person name="Kwak M.-J."/>
            <person name="Kim J.F."/>
        </authorList>
    </citation>
    <scope>NUCLEOTIDE SEQUENCE [LARGE SCALE GENOMIC DNA]</scope>
    <source>
        <strain evidence="1 2">DOKDO 023</strain>
    </source>
</reference>
<proteinExistence type="predicted"/>
<comment type="caution">
    <text evidence="1">The sequence shown here is derived from an EMBL/GenBank/DDBJ whole genome shotgun (WGS) entry which is preliminary data.</text>
</comment>